<dbReference type="RefSeq" id="WP_191839635.1">
    <property type="nucleotide sequence ID" value="NZ_BAAALB010000009.1"/>
</dbReference>
<sequence length="326" mass="35310">MSLDPTYVMIRNYREATGFTPLYTMTVEEARRADAATEAGSWNWHEHPEEVFDLTFAGPAGQVPVRVYRPQSDQPLPLLMYFNGGGFVVGSVATSDSICRALSSFAQCVVVSVGYRLAPENPFPAAIDDSYAALKWAAEHAAELGADARRIAVAGDSSGGNVAAVMALRARDHDGPPLSAQVLVYPPLHSNLDSDSMREHKDPMFFNAYSSKWFWSLYLADPADGDSPYASPLSAADHSRLPAALIMTGELCPVRDEGRLYADALARAGVPAVYHEYEGLPHGFLAVSAKLQTGRDALRLIAEFLQERFESDDVLEPVAAASGALR</sequence>
<dbReference type="Pfam" id="PF07859">
    <property type="entry name" value="Abhydrolase_3"/>
    <property type="match status" value="1"/>
</dbReference>
<evidence type="ECO:0000313" key="3">
    <source>
        <dbReference type="EMBL" id="GIF90206.1"/>
    </source>
</evidence>
<organism evidence="3 4">
    <name type="scientific">Catellatospora chokoriensis</name>
    <dbReference type="NCBI Taxonomy" id="310353"/>
    <lineage>
        <taxon>Bacteria</taxon>
        <taxon>Bacillati</taxon>
        <taxon>Actinomycetota</taxon>
        <taxon>Actinomycetes</taxon>
        <taxon>Micromonosporales</taxon>
        <taxon>Micromonosporaceae</taxon>
        <taxon>Catellatospora</taxon>
    </lineage>
</organism>
<keyword evidence="1" id="KW-0378">Hydrolase</keyword>
<dbReference type="GO" id="GO:0016787">
    <property type="term" value="F:hydrolase activity"/>
    <property type="evidence" value="ECO:0007669"/>
    <property type="project" value="UniProtKB-KW"/>
</dbReference>
<accession>A0A8J3NS66</accession>
<reference evidence="3 4" key="1">
    <citation type="submission" date="2021-01" db="EMBL/GenBank/DDBJ databases">
        <title>Whole genome shotgun sequence of Catellatospora chokoriensis NBRC 107358.</title>
        <authorList>
            <person name="Komaki H."/>
            <person name="Tamura T."/>
        </authorList>
    </citation>
    <scope>NUCLEOTIDE SEQUENCE [LARGE SCALE GENOMIC DNA]</scope>
    <source>
        <strain evidence="3 4">NBRC 107358</strain>
    </source>
</reference>
<name>A0A8J3NS66_9ACTN</name>
<dbReference type="PANTHER" id="PTHR48081">
    <property type="entry name" value="AB HYDROLASE SUPERFAMILY PROTEIN C4A8.06C"/>
    <property type="match status" value="1"/>
</dbReference>
<evidence type="ECO:0000259" key="2">
    <source>
        <dbReference type="Pfam" id="PF07859"/>
    </source>
</evidence>
<proteinExistence type="predicted"/>
<evidence type="ECO:0000313" key="4">
    <source>
        <dbReference type="Proteomes" id="UP000619293"/>
    </source>
</evidence>
<dbReference type="InterPro" id="IPR029058">
    <property type="entry name" value="AB_hydrolase_fold"/>
</dbReference>
<dbReference type="Gene3D" id="3.40.50.1820">
    <property type="entry name" value="alpha/beta hydrolase"/>
    <property type="match status" value="1"/>
</dbReference>
<dbReference type="AlphaFoldDB" id="A0A8J3NS66"/>
<dbReference type="EMBL" id="BONG01000021">
    <property type="protein sequence ID" value="GIF90206.1"/>
    <property type="molecule type" value="Genomic_DNA"/>
</dbReference>
<gene>
    <name evidence="3" type="ORF">Cch02nite_36500</name>
</gene>
<feature type="domain" description="Alpha/beta hydrolase fold-3" evidence="2">
    <location>
        <begin position="79"/>
        <end position="285"/>
    </location>
</feature>
<dbReference type="InterPro" id="IPR013094">
    <property type="entry name" value="AB_hydrolase_3"/>
</dbReference>
<keyword evidence="4" id="KW-1185">Reference proteome</keyword>
<dbReference type="PANTHER" id="PTHR48081:SF8">
    <property type="entry name" value="ALPHA_BETA HYDROLASE FOLD-3 DOMAIN-CONTAINING PROTEIN-RELATED"/>
    <property type="match status" value="1"/>
</dbReference>
<dbReference type="InterPro" id="IPR050300">
    <property type="entry name" value="GDXG_lipolytic_enzyme"/>
</dbReference>
<dbReference type="SUPFAM" id="SSF53474">
    <property type="entry name" value="alpha/beta-Hydrolases"/>
    <property type="match status" value="1"/>
</dbReference>
<protein>
    <submittedName>
        <fullName evidence="3">Esterase</fullName>
    </submittedName>
</protein>
<dbReference type="Proteomes" id="UP000619293">
    <property type="component" value="Unassembled WGS sequence"/>
</dbReference>
<evidence type="ECO:0000256" key="1">
    <source>
        <dbReference type="ARBA" id="ARBA00022801"/>
    </source>
</evidence>
<comment type="caution">
    <text evidence="3">The sequence shown here is derived from an EMBL/GenBank/DDBJ whole genome shotgun (WGS) entry which is preliminary data.</text>
</comment>